<evidence type="ECO:0008006" key="3">
    <source>
        <dbReference type="Google" id="ProtNLM"/>
    </source>
</evidence>
<protein>
    <recommendedName>
        <fullName evidence="3">Deacetylase PdaC domain-containing protein</fullName>
    </recommendedName>
</protein>
<name>A0A2S1LJY5_9FLAO</name>
<dbReference type="AlphaFoldDB" id="A0A2S1LJY5"/>
<gene>
    <name evidence="1" type="ORF">FK004_02070</name>
</gene>
<keyword evidence="2" id="KW-1185">Reference proteome</keyword>
<sequence>MIQSLLLFFVFVIPVKGQNAIILKDSVRIDNTFYVLEELKINTANTTANTAIYKTLQSTYDVFDKPYIALPEQRIKAKKDTLSAHITENTLREANYGFEHYEVYYDKNDLLNVSVGIQSYGSPWEAIQYFCFDLETGKNIALKFFNNPAEVLKIINKKLKQQGVKIKARTEDLANFKIVHDHHAKIKGLEFSVAEVAEYRNSGYQQFPVFVSWGEINKYIMTPIKKRLL</sequence>
<dbReference type="RefSeq" id="WP_108735749.1">
    <property type="nucleotide sequence ID" value="NZ_CP020919.1"/>
</dbReference>
<evidence type="ECO:0000313" key="2">
    <source>
        <dbReference type="Proteomes" id="UP000244677"/>
    </source>
</evidence>
<dbReference type="EMBL" id="CP020919">
    <property type="protein sequence ID" value="AWG24090.1"/>
    <property type="molecule type" value="Genomic_DNA"/>
</dbReference>
<dbReference type="OrthoDB" id="1340768at2"/>
<dbReference type="KEGG" id="fki:FK004_02070"/>
<reference evidence="1 2" key="1">
    <citation type="submission" date="2017-04" db="EMBL/GenBank/DDBJ databases">
        <title>Complete genome sequence of Flavobacterium kingsejong AJ004.</title>
        <authorList>
            <person name="Lee P.C."/>
        </authorList>
    </citation>
    <scope>NUCLEOTIDE SEQUENCE [LARGE SCALE GENOMIC DNA]</scope>
    <source>
        <strain evidence="1 2">AJ004</strain>
    </source>
</reference>
<dbReference type="Proteomes" id="UP000244677">
    <property type="component" value="Chromosome"/>
</dbReference>
<organism evidence="1 2">
    <name type="scientific">Flavobacterium kingsejongi</name>
    <dbReference type="NCBI Taxonomy" id="1678728"/>
    <lineage>
        <taxon>Bacteria</taxon>
        <taxon>Pseudomonadati</taxon>
        <taxon>Bacteroidota</taxon>
        <taxon>Flavobacteriia</taxon>
        <taxon>Flavobacteriales</taxon>
        <taxon>Flavobacteriaceae</taxon>
        <taxon>Flavobacterium</taxon>
    </lineage>
</organism>
<proteinExistence type="predicted"/>
<evidence type="ECO:0000313" key="1">
    <source>
        <dbReference type="EMBL" id="AWG24090.1"/>
    </source>
</evidence>
<accession>A0A2S1LJY5</accession>